<proteinExistence type="predicted"/>
<reference evidence="1 2" key="1">
    <citation type="submission" date="2014-07" db="EMBL/GenBank/DDBJ databases">
        <authorList>
            <person name="McCorrison J."/>
            <person name="Sanka R."/>
            <person name="Torralba M."/>
            <person name="Gillis M."/>
            <person name="Haft D.H."/>
            <person name="Methe B."/>
            <person name="Sutton G."/>
            <person name="Nelson K.E."/>
        </authorList>
    </citation>
    <scope>NUCLEOTIDE SEQUENCE [LARGE SCALE GENOMIC DNA]</scope>
    <source>
        <strain evidence="1 2">S9-PR14</strain>
    </source>
</reference>
<evidence type="ECO:0000313" key="1">
    <source>
        <dbReference type="EMBL" id="KGI21503.1"/>
    </source>
</evidence>
<dbReference type="GeneID" id="97998600"/>
<organism evidence="1 2">
    <name type="scientific">Hoylesella timonensis S9-PR14</name>
    <dbReference type="NCBI Taxonomy" id="1401062"/>
    <lineage>
        <taxon>Bacteria</taxon>
        <taxon>Pseudomonadati</taxon>
        <taxon>Bacteroidota</taxon>
        <taxon>Bacteroidia</taxon>
        <taxon>Bacteroidales</taxon>
        <taxon>Prevotellaceae</taxon>
        <taxon>Hoylesella</taxon>
    </lineage>
</organism>
<comment type="caution">
    <text evidence="1">The sequence shown here is derived from an EMBL/GenBank/DDBJ whole genome shotgun (WGS) entry which is preliminary data.</text>
</comment>
<dbReference type="AlphaFoldDB" id="A0A098YS54"/>
<dbReference type="OrthoDB" id="7833188at2"/>
<dbReference type="Proteomes" id="UP000029723">
    <property type="component" value="Unassembled WGS sequence"/>
</dbReference>
<sequence>MDKTDVILRELTEKEVLERKPFSHFGWEGNGAFSFVSISDGYWDSAKILLGKMISDSRKIAVIDTLIYPLFFNYRHSIEAYLKALFFNHGNHTEEERQKFLKCGHNLQSLWSNLRPTLDAGKKHVGSSVNLDAIEHYIKEINKFDPDSMVMRYPIRKDLKNNKGRQYRVDFIHFGERMDELCNSLRQIDYDISNQMDELATPEELSKYLEVFTKYKDEIDEFLLLLEKELKDEYKEVAIDFFDLGTLSSDDEMSDVDKFIQDCAPDLLILLNNLYYGGRLVNEQAVRLSTSPVRKQKEFVRFCNELLKKDGLSFGTEPSEGQINIEGKLASSLIAGISTSISILNLADKIQ</sequence>
<accession>A0A098YS54</accession>
<dbReference type="EMBL" id="JRPQ01000143">
    <property type="protein sequence ID" value="KGI21503.1"/>
    <property type="molecule type" value="Genomic_DNA"/>
</dbReference>
<name>A0A098YS54_9BACT</name>
<gene>
    <name evidence="1" type="ORF">HMPREF9304_09840</name>
</gene>
<evidence type="ECO:0000313" key="2">
    <source>
        <dbReference type="Proteomes" id="UP000029723"/>
    </source>
</evidence>
<dbReference type="RefSeq" id="WP_007173308.1">
    <property type="nucleotide sequence ID" value="NZ_JRPQ01000143.1"/>
</dbReference>
<protein>
    <submittedName>
        <fullName evidence="1">Uncharacterized protein</fullName>
    </submittedName>
</protein>